<accession>A0A8S9V4H4</accession>
<protein>
    <submittedName>
        <fullName evidence="1">Uncharacterized protein</fullName>
    </submittedName>
</protein>
<comment type="caution">
    <text evidence="1">The sequence shown here is derived from an EMBL/GenBank/DDBJ whole genome shotgun (WGS) entry which is preliminary data.</text>
</comment>
<name>A0A8S9V4H4_PHYIN</name>
<sequence>MKDIANERRQMIEWTRITTISVRLRAVGLQLPTKEYSLTCAANDGAVYLLNQPLQKTLFDLSAKQGRRYLNLSK</sequence>
<dbReference type="Proteomes" id="UP000704712">
    <property type="component" value="Unassembled WGS sequence"/>
</dbReference>
<evidence type="ECO:0000313" key="1">
    <source>
        <dbReference type="EMBL" id="KAF4147017.1"/>
    </source>
</evidence>
<gene>
    <name evidence="1" type="ORF">GN958_ATG03797</name>
</gene>
<organism evidence="1 2">
    <name type="scientific">Phytophthora infestans</name>
    <name type="common">Potato late blight agent</name>
    <name type="synonym">Botrytis infestans</name>
    <dbReference type="NCBI Taxonomy" id="4787"/>
    <lineage>
        <taxon>Eukaryota</taxon>
        <taxon>Sar</taxon>
        <taxon>Stramenopiles</taxon>
        <taxon>Oomycota</taxon>
        <taxon>Peronosporomycetes</taxon>
        <taxon>Peronosporales</taxon>
        <taxon>Peronosporaceae</taxon>
        <taxon>Phytophthora</taxon>
    </lineage>
</organism>
<reference evidence="1" key="1">
    <citation type="submission" date="2020-03" db="EMBL/GenBank/DDBJ databases">
        <title>Hybrid Assembly of Korean Phytophthora infestans isolates.</title>
        <authorList>
            <person name="Prokchorchik M."/>
            <person name="Lee Y."/>
            <person name="Seo J."/>
            <person name="Cho J.-H."/>
            <person name="Park Y.-E."/>
            <person name="Jang D.-C."/>
            <person name="Im J.-S."/>
            <person name="Choi J.-G."/>
            <person name="Park H.-J."/>
            <person name="Lee G.-B."/>
            <person name="Lee Y.-G."/>
            <person name="Hong S.-Y."/>
            <person name="Cho K."/>
            <person name="Sohn K.H."/>
        </authorList>
    </citation>
    <scope>NUCLEOTIDE SEQUENCE</scope>
    <source>
        <strain evidence="1">KR_2_A2</strain>
    </source>
</reference>
<evidence type="ECO:0000313" key="2">
    <source>
        <dbReference type="Proteomes" id="UP000704712"/>
    </source>
</evidence>
<proteinExistence type="predicted"/>
<dbReference type="EMBL" id="JAACNO010000526">
    <property type="protein sequence ID" value="KAF4147017.1"/>
    <property type="molecule type" value="Genomic_DNA"/>
</dbReference>
<dbReference type="AlphaFoldDB" id="A0A8S9V4H4"/>